<dbReference type="Pfam" id="PF00017">
    <property type="entry name" value="SH2"/>
    <property type="match status" value="1"/>
</dbReference>
<dbReference type="InterPro" id="IPR036860">
    <property type="entry name" value="SH2_dom_sf"/>
</dbReference>
<keyword evidence="4" id="KW-1185">Reference proteome</keyword>
<name>A0A8T2I9L1_9PIPI</name>
<dbReference type="PANTHER" id="PTHR46037">
    <property type="entry name" value="PROTEIN ENHANCER OF SEVENLESS 2B"/>
    <property type="match status" value="1"/>
</dbReference>
<evidence type="ECO:0000313" key="3">
    <source>
        <dbReference type="EMBL" id="KAG8429815.1"/>
    </source>
</evidence>
<feature type="domain" description="SH2" evidence="2">
    <location>
        <begin position="13"/>
        <end position="110"/>
    </location>
</feature>
<dbReference type="Gene3D" id="3.30.505.10">
    <property type="entry name" value="SH2 domain"/>
    <property type="match status" value="1"/>
</dbReference>
<protein>
    <recommendedName>
        <fullName evidence="2">SH2 domain-containing protein</fullName>
    </recommendedName>
</protein>
<dbReference type="InterPro" id="IPR000980">
    <property type="entry name" value="SH2"/>
</dbReference>
<evidence type="ECO:0000256" key="1">
    <source>
        <dbReference type="PROSITE-ProRule" id="PRU00191"/>
    </source>
</evidence>
<dbReference type="SUPFAM" id="SSF55550">
    <property type="entry name" value="SH2 domain"/>
    <property type="match status" value="1"/>
</dbReference>
<gene>
    <name evidence="3" type="ORF">GDO86_019146</name>
</gene>
<keyword evidence="1" id="KW-0727">SH2 domain</keyword>
<dbReference type="SMART" id="SM00252">
    <property type="entry name" value="SH2"/>
    <property type="match status" value="1"/>
</dbReference>
<sequence length="186" mass="21601">MPKNYIAKVCNRWLFKGVNREKAEEMLLVNCNCSGSFLIRESETRRGSYTLSVRRTNQNVRDSIKHYRINCLDNGWFYISPRLTFASLQDMVNYYSEIADGICCILKDPCIVQMVSSTITHRTTEPAIVTNPTFNWKEVDSFLFRSTLLKEDTSCPLSLGLREAVSSYMFLTQESDLEKDDWWNTC</sequence>
<evidence type="ECO:0000313" key="4">
    <source>
        <dbReference type="Proteomes" id="UP000812440"/>
    </source>
</evidence>
<dbReference type="EMBL" id="JAACNH010002637">
    <property type="protein sequence ID" value="KAG8429815.1"/>
    <property type="molecule type" value="Genomic_DNA"/>
</dbReference>
<dbReference type="AlphaFoldDB" id="A0A8T2I9L1"/>
<proteinExistence type="predicted"/>
<dbReference type="PROSITE" id="PS50001">
    <property type="entry name" value="SH2"/>
    <property type="match status" value="1"/>
</dbReference>
<reference evidence="3" key="1">
    <citation type="thesis" date="2020" institute="ProQuest LLC" country="789 East Eisenhower Parkway, Ann Arbor, MI, USA">
        <title>Comparative Genomics and Chromosome Evolution.</title>
        <authorList>
            <person name="Mudd A.B."/>
        </authorList>
    </citation>
    <scope>NUCLEOTIDE SEQUENCE</scope>
    <source>
        <strain evidence="3">Female2</strain>
        <tissue evidence="3">Blood</tissue>
    </source>
</reference>
<dbReference type="Proteomes" id="UP000812440">
    <property type="component" value="Unassembled WGS sequence"/>
</dbReference>
<organism evidence="3 4">
    <name type="scientific">Hymenochirus boettgeri</name>
    <name type="common">Congo dwarf clawed frog</name>
    <dbReference type="NCBI Taxonomy" id="247094"/>
    <lineage>
        <taxon>Eukaryota</taxon>
        <taxon>Metazoa</taxon>
        <taxon>Chordata</taxon>
        <taxon>Craniata</taxon>
        <taxon>Vertebrata</taxon>
        <taxon>Euteleostomi</taxon>
        <taxon>Amphibia</taxon>
        <taxon>Batrachia</taxon>
        <taxon>Anura</taxon>
        <taxon>Pipoidea</taxon>
        <taxon>Pipidae</taxon>
        <taxon>Pipinae</taxon>
        <taxon>Hymenochirus</taxon>
    </lineage>
</organism>
<accession>A0A8T2I9L1</accession>
<dbReference type="PRINTS" id="PR00401">
    <property type="entry name" value="SH2DOMAIN"/>
</dbReference>
<dbReference type="InterPro" id="IPR043539">
    <property type="entry name" value="Grb2-like"/>
</dbReference>
<comment type="caution">
    <text evidence="3">The sequence shown here is derived from an EMBL/GenBank/DDBJ whole genome shotgun (WGS) entry which is preliminary data.</text>
</comment>
<evidence type="ECO:0000259" key="2">
    <source>
        <dbReference type="PROSITE" id="PS50001"/>
    </source>
</evidence>
<dbReference type="OrthoDB" id="9924021at2759"/>